<evidence type="ECO:0000313" key="4">
    <source>
        <dbReference type="Proteomes" id="UP001221757"/>
    </source>
</evidence>
<dbReference type="SUPFAM" id="SSF47823">
    <property type="entry name" value="lambda integrase-like, N-terminal domain"/>
    <property type="match status" value="1"/>
</dbReference>
<keyword evidence="4" id="KW-1185">Reference proteome</keyword>
<comment type="caution">
    <text evidence="3">The sequence shown here is derived from an EMBL/GenBank/DDBJ whole genome shotgun (WGS) entry which is preliminary data.</text>
</comment>
<dbReference type="EMBL" id="JARKIE010000049">
    <property type="protein sequence ID" value="KAJ7692861.1"/>
    <property type="molecule type" value="Genomic_DNA"/>
</dbReference>
<feature type="region of interest" description="Disordered" evidence="2">
    <location>
        <begin position="158"/>
        <end position="201"/>
    </location>
</feature>
<sequence>MQHAIQHAWADSTLRKYGNSVARYILFCENEGIEKGKQLPASEFLLCAFAASRVGEVAGVTARGAIATVKAWHIVSSAPWHGGLRLRYALHGVENLAPTDSKQPERPPVTATMLDILEEELDHNDPKDAAVFSACCAFWGQIRLGEILSTAQETVYESGLTQTQAPVDEDEGRQRRRGNALPPERSLRSHSRCREPPQYQRHPARHAAFLLPKQERRLDRHNNTKIFTLSGPCWVAVLRPRCAFGRDAPSAWWVSPAARTPTELADPAAEAEPASSSPTRAESS</sequence>
<evidence type="ECO:0008006" key="5">
    <source>
        <dbReference type="Google" id="ProtNLM"/>
    </source>
</evidence>
<dbReference type="Proteomes" id="UP001221757">
    <property type="component" value="Unassembled WGS sequence"/>
</dbReference>
<gene>
    <name evidence="3" type="ORF">B0H17DRAFT_1132841</name>
</gene>
<proteinExistence type="predicted"/>
<dbReference type="GO" id="GO:0003677">
    <property type="term" value="F:DNA binding"/>
    <property type="evidence" value="ECO:0007669"/>
    <property type="project" value="UniProtKB-KW"/>
</dbReference>
<dbReference type="InterPro" id="IPR010998">
    <property type="entry name" value="Integrase_recombinase_N"/>
</dbReference>
<evidence type="ECO:0000313" key="3">
    <source>
        <dbReference type="EMBL" id="KAJ7692861.1"/>
    </source>
</evidence>
<feature type="region of interest" description="Disordered" evidence="2">
    <location>
        <begin position="262"/>
        <end position="284"/>
    </location>
</feature>
<evidence type="ECO:0000256" key="2">
    <source>
        <dbReference type="SAM" id="MobiDB-lite"/>
    </source>
</evidence>
<dbReference type="AlphaFoldDB" id="A0AAD7GL19"/>
<accession>A0AAD7GL19</accession>
<keyword evidence="1" id="KW-0238">DNA-binding</keyword>
<dbReference type="Gene3D" id="1.10.150.130">
    <property type="match status" value="1"/>
</dbReference>
<organism evidence="3 4">
    <name type="scientific">Mycena rosella</name>
    <name type="common">Pink bonnet</name>
    <name type="synonym">Agaricus rosellus</name>
    <dbReference type="NCBI Taxonomy" id="1033263"/>
    <lineage>
        <taxon>Eukaryota</taxon>
        <taxon>Fungi</taxon>
        <taxon>Dikarya</taxon>
        <taxon>Basidiomycota</taxon>
        <taxon>Agaricomycotina</taxon>
        <taxon>Agaricomycetes</taxon>
        <taxon>Agaricomycetidae</taxon>
        <taxon>Agaricales</taxon>
        <taxon>Marasmiineae</taxon>
        <taxon>Mycenaceae</taxon>
        <taxon>Mycena</taxon>
    </lineage>
</organism>
<evidence type="ECO:0000256" key="1">
    <source>
        <dbReference type="ARBA" id="ARBA00023125"/>
    </source>
</evidence>
<name>A0AAD7GL19_MYCRO</name>
<protein>
    <recommendedName>
        <fullName evidence="5">Core-binding (CB) domain-containing protein</fullName>
    </recommendedName>
</protein>
<reference evidence="3" key="1">
    <citation type="submission" date="2023-03" db="EMBL/GenBank/DDBJ databases">
        <title>Massive genome expansion in bonnet fungi (Mycena s.s.) driven by repeated elements and novel gene families across ecological guilds.</title>
        <authorList>
            <consortium name="Lawrence Berkeley National Laboratory"/>
            <person name="Harder C.B."/>
            <person name="Miyauchi S."/>
            <person name="Viragh M."/>
            <person name="Kuo A."/>
            <person name="Thoen E."/>
            <person name="Andreopoulos B."/>
            <person name="Lu D."/>
            <person name="Skrede I."/>
            <person name="Drula E."/>
            <person name="Henrissat B."/>
            <person name="Morin E."/>
            <person name="Kohler A."/>
            <person name="Barry K."/>
            <person name="LaButti K."/>
            <person name="Morin E."/>
            <person name="Salamov A."/>
            <person name="Lipzen A."/>
            <person name="Mereny Z."/>
            <person name="Hegedus B."/>
            <person name="Baldrian P."/>
            <person name="Stursova M."/>
            <person name="Weitz H."/>
            <person name="Taylor A."/>
            <person name="Grigoriev I.V."/>
            <person name="Nagy L.G."/>
            <person name="Martin F."/>
            <person name="Kauserud H."/>
        </authorList>
    </citation>
    <scope>NUCLEOTIDE SEQUENCE</scope>
    <source>
        <strain evidence="3">CBHHK067</strain>
    </source>
</reference>